<evidence type="ECO:0000313" key="11">
    <source>
        <dbReference type="EMBL" id="KAE9966777.1"/>
    </source>
</evidence>
<accession>A0A8H3YQS2</accession>
<dbReference type="GO" id="GO:0005886">
    <property type="term" value="C:plasma membrane"/>
    <property type="evidence" value="ECO:0007669"/>
    <property type="project" value="TreeGrafter"/>
</dbReference>
<dbReference type="PANTHER" id="PTHR11733">
    <property type="entry name" value="ZINC METALLOPROTEASE FAMILY M13 NEPRILYSIN-RELATED"/>
    <property type="match status" value="1"/>
</dbReference>
<evidence type="ECO:0000256" key="6">
    <source>
        <dbReference type="ARBA" id="ARBA00022833"/>
    </source>
</evidence>
<keyword evidence="3" id="KW-0645">Protease</keyword>
<dbReference type="SUPFAM" id="SSF55486">
    <property type="entry name" value="Metalloproteases ('zincins'), catalytic domain"/>
    <property type="match status" value="1"/>
</dbReference>
<dbReference type="Gene3D" id="1.10.1380.10">
    <property type="entry name" value="Neutral endopeptidase , domain2"/>
    <property type="match status" value="1"/>
</dbReference>
<dbReference type="Pfam" id="PF01431">
    <property type="entry name" value="Peptidase_M13"/>
    <property type="match status" value="1"/>
</dbReference>
<feature type="chain" id="PRO_5034678063" evidence="8">
    <location>
        <begin position="21"/>
        <end position="697"/>
    </location>
</feature>
<evidence type="ECO:0000256" key="5">
    <source>
        <dbReference type="ARBA" id="ARBA00022801"/>
    </source>
</evidence>
<dbReference type="AlphaFoldDB" id="A0A8H3YQS2"/>
<dbReference type="EMBL" id="WNWQ01000507">
    <property type="protein sequence ID" value="KAE9966777.1"/>
    <property type="molecule type" value="Genomic_DNA"/>
</dbReference>
<dbReference type="PRINTS" id="PR00786">
    <property type="entry name" value="NEPRILYSIN"/>
</dbReference>
<dbReference type="Gene3D" id="3.40.390.10">
    <property type="entry name" value="Collagenase (Catalytic Domain)"/>
    <property type="match status" value="1"/>
</dbReference>
<dbReference type="InterPro" id="IPR008753">
    <property type="entry name" value="Peptidase_M13_N"/>
</dbReference>
<dbReference type="GO" id="GO:0046872">
    <property type="term" value="F:metal ion binding"/>
    <property type="evidence" value="ECO:0007669"/>
    <property type="project" value="UniProtKB-KW"/>
</dbReference>
<dbReference type="InterPro" id="IPR042089">
    <property type="entry name" value="Peptidase_M13_dom_2"/>
</dbReference>
<reference evidence="11 12" key="1">
    <citation type="submission" date="2019-11" db="EMBL/GenBank/DDBJ databases">
        <title>Venturia inaequalis Genome Resource.</title>
        <authorList>
            <person name="Lichtner F.J."/>
        </authorList>
    </citation>
    <scope>NUCLEOTIDE SEQUENCE [LARGE SCALE GENOMIC DNA]</scope>
    <source>
        <strain evidence="11">Bline_iso_100314</strain>
    </source>
</reference>
<dbReference type="InterPro" id="IPR024079">
    <property type="entry name" value="MetalloPept_cat_dom_sf"/>
</dbReference>
<name>A0A8H3YQS2_VENIN</name>
<evidence type="ECO:0000259" key="10">
    <source>
        <dbReference type="Pfam" id="PF05649"/>
    </source>
</evidence>
<comment type="cofactor">
    <cofactor evidence="1">
        <name>Zn(2+)</name>
        <dbReference type="ChEBI" id="CHEBI:29105"/>
    </cofactor>
</comment>
<dbReference type="Proteomes" id="UP000433883">
    <property type="component" value="Unassembled WGS sequence"/>
</dbReference>
<feature type="signal peptide" evidence="8">
    <location>
        <begin position="1"/>
        <end position="20"/>
    </location>
</feature>
<feature type="domain" description="Peptidase M13 N-terminal" evidence="10">
    <location>
        <begin position="63"/>
        <end position="457"/>
    </location>
</feature>
<keyword evidence="5" id="KW-0378">Hydrolase</keyword>
<dbReference type="CDD" id="cd08662">
    <property type="entry name" value="M13"/>
    <property type="match status" value="1"/>
</dbReference>
<evidence type="ECO:0000313" key="12">
    <source>
        <dbReference type="Proteomes" id="UP000433883"/>
    </source>
</evidence>
<keyword evidence="7" id="KW-0482">Metalloprotease</keyword>
<comment type="caution">
    <text evidence="11">The sequence shown here is derived from an EMBL/GenBank/DDBJ whole genome shotgun (WGS) entry which is preliminary data.</text>
</comment>
<evidence type="ECO:0000256" key="3">
    <source>
        <dbReference type="ARBA" id="ARBA00022670"/>
    </source>
</evidence>
<feature type="domain" description="Peptidase M13 C-terminal" evidence="9">
    <location>
        <begin position="543"/>
        <end position="690"/>
    </location>
</feature>
<evidence type="ECO:0000256" key="4">
    <source>
        <dbReference type="ARBA" id="ARBA00022723"/>
    </source>
</evidence>
<evidence type="ECO:0000256" key="8">
    <source>
        <dbReference type="SAM" id="SignalP"/>
    </source>
</evidence>
<keyword evidence="4" id="KW-0479">Metal-binding</keyword>
<dbReference type="InterPro" id="IPR018497">
    <property type="entry name" value="Peptidase_M13_C"/>
</dbReference>
<dbReference type="PROSITE" id="PS51885">
    <property type="entry name" value="NEPRILYSIN"/>
    <property type="match status" value="1"/>
</dbReference>
<dbReference type="InterPro" id="IPR000718">
    <property type="entry name" value="Peptidase_M13"/>
</dbReference>
<dbReference type="Pfam" id="PF05649">
    <property type="entry name" value="Peptidase_M13_N"/>
    <property type="match status" value="1"/>
</dbReference>
<evidence type="ECO:0000256" key="1">
    <source>
        <dbReference type="ARBA" id="ARBA00001947"/>
    </source>
</evidence>
<proteinExistence type="inferred from homology"/>
<sequence length="697" mass="77157">MMVLCIWYASLIVFGGAVFALPNRNHEIVRGIDNESTCTSAKCVEFAKTVKSALAPNYLTVDPCVDFSKYACDGWRQTHTVPSGSPGMRVVIDMFSIMEANNEKILRSILDGDFVKETAFPKSDRVIAHRNFDKMKMAYNSCMDEAAIRKAGVIPLRALLDEFESVYPAKVDVSGTNSSSSNQELTNLLIWLAQRSTPTFINSVISPDIKNPQAAIFITNVDHGIPGSYYDNATIMANYTDTLVQMYRIVGGQEKSQTGSGNSSSRYVEKAKKVIELERQVIKASNDTEPDQLDTLAELDKVIPQISISKLFKAQAPAGYTIVTINGKMAYLKRLSTILRSTSREVLHAYFQTSIIRTFAPRLDKMYYQPLTQFRNVTGDDFYMPPAERWQVCLAEIQDNLDYILGSVFVERVFSPEAKALGDGIVDSILKSLASRLDALDWMTNSTKIIAKQKCTNSTLFGSESMLTVQVAAIVSNLGYQTSNPNVIDAAEIQAFYKNITVTTSYFNNAVAFSKSQAKKTWDALLTNDLWDLSRMRITSATAFYARNDHRIVIPAGIMQVPMFSPDLPEYISYGGLGSIIGHELSHAVDAGAQEVSANGTSTRWWDNTTTTNYEKKASCFVKQYATYTFPNEQGGPENVNGELTMDENIADAGGISASYDAWKIRRKTGRNDKLPGLEAFTAEQLFFLGSEGGSNT</sequence>
<dbReference type="GO" id="GO:0016485">
    <property type="term" value="P:protein processing"/>
    <property type="evidence" value="ECO:0007669"/>
    <property type="project" value="TreeGrafter"/>
</dbReference>
<dbReference type="GO" id="GO:0004222">
    <property type="term" value="F:metalloendopeptidase activity"/>
    <property type="evidence" value="ECO:0007669"/>
    <property type="project" value="InterPro"/>
</dbReference>
<dbReference type="PANTHER" id="PTHR11733:SF167">
    <property type="entry name" value="FI17812P1-RELATED"/>
    <property type="match status" value="1"/>
</dbReference>
<gene>
    <name evidence="11" type="ORF">BLS_006804</name>
</gene>
<organism evidence="11 12">
    <name type="scientific">Venturia inaequalis</name>
    <name type="common">Apple scab fungus</name>
    <dbReference type="NCBI Taxonomy" id="5025"/>
    <lineage>
        <taxon>Eukaryota</taxon>
        <taxon>Fungi</taxon>
        <taxon>Dikarya</taxon>
        <taxon>Ascomycota</taxon>
        <taxon>Pezizomycotina</taxon>
        <taxon>Dothideomycetes</taxon>
        <taxon>Pleosporomycetidae</taxon>
        <taxon>Venturiales</taxon>
        <taxon>Venturiaceae</taxon>
        <taxon>Venturia</taxon>
    </lineage>
</organism>
<evidence type="ECO:0000256" key="7">
    <source>
        <dbReference type="ARBA" id="ARBA00023049"/>
    </source>
</evidence>
<comment type="similarity">
    <text evidence="2">Belongs to the peptidase M13 family.</text>
</comment>
<evidence type="ECO:0000256" key="2">
    <source>
        <dbReference type="ARBA" id="ARBA00007357"/>
    </source>
</evidence>
<evidence type="ECO:0000259" key="9">
    <source>
        <dbReference type="Pfam" id="PF01431"/>
    </source>
</evidence>
<keyword evidence="6" id="KW-0862">Zinc</keyword>
<protein>
    <submittedName>
        <fullName evidence="11">Uncharacterized protein</fullName>
    </submittedName>
</protein>
<keyword evidence="8" id="KW-0732">Signal</keyword>